<dbReference type="EMBL" id="CP120628">
    <property type="protein sequence ID" value="WEW57119.1"/>
    <property type="molecule type" value="Genomic_DNA"/>
</dbReference>
<proteinExistence type="inferred from homology"/>
<dbReference type="AlphaFoldDB" id="A0AAF0IJS9"/>
<reference evidence="5" key="1">
    <citation type="submission" date="2023-03" db="EMBL/GenBank/DDBJ databases">
        <title>Emydomyces testavorans Genome Sequence.</title>
        <authorList>
            <person name="Hoyer L."/>
        </authorList>
    </citation>
    <scope>NUCLEOTIDE SEQUENCE</scope>
    <source>
        <strain evidence="5">16-2883</strain>
    </source>
</reference>
<evidence type="ECO:0000256" key="3">
    <source>
        <dbReference type="ARBA" id="ARBA00030602"/>
    </source>
</evidence>
<dbReference type="CDD" id="cd06661">
    <property type="entry name" value="GGCT_like"/>
    <property type="match status" value="1"/>
</dbReference>
<dbReference type="InterPro" id="IPR036568">
    <property type="entry name" value="GGCT-like_sf"/>
</dbReference>
<evidence type="ECO:0000259" key="4">
    <source>
        <dbReference type="Pfam" id="PF06094"/>
    </source>
</evidence>
<evidence type="ECO:0000256" key="2">
    <source>
        <dbReference type="ARBA" id="ARBA00022679"/>
    </source>
</evidence>
<accession>A0AAF0IJS9</accession>
<dbReference type="Pfam" id="PF06094">
    <property type="entry name" value="GGACT"/>
    <property type="match status" value="1"/>
</dbReference>
<dbReference type="InterPro" id="IPR013024">
    <property type="entry name" value="GGCT-like"/>
</dbReference>
<dbReference type="GO" id="GO:0016740">
    <property type="term" value="F:transferase activity"/>
    <property type="evidence" value="ECO:0007669"/>
    <property type="project" value="UniProtKB-KW"/>
</dbReference>
<dbReference type="SUPFAM" id="SSF110857">
    <property type="entry name" value="Gamma-glutamyl cyclotransferase-like"/>
    <property type="match status" value="1"/>
</dbReference>
<evidence type="ECO:0000313" key="6">
    <source>
        <dbReference type="Proteomes" id="UP001219355"/>
    </source>
</evidence>
<dbReference type="Gene3D" id="3.10.490.10">
    <property type="entry name" value="Gamma-glutamyl cyclotransferase-like"/>
    <property type="match status" value="1"/>
</dbReference>
<keyword evidence="6" id="KW-1185">Reference proteome</keyword>
<comment type="similarity">
    <text evidence="1">Belongs to the gamma-glutamylcyclotransferase family.</text>
</comment>
<keyword evidence="2" id="KW-0808">Transferase</keyword>
<evidence type="ECO:0000256" key="1">
    <source>
        <dbReference type="ARBA" id="ARBA00008861"/>
    </source>
</evidence>
<sequence>MDILGELEAMAQNAMDIPNIEDVERDVPDDTVNRWQTLFGYAPDEASESIKRHRTNLTRPRVSDQHWALVREAKEAEGHDRESYEYSMTINQVHPASWAKSTEPTLSKSMFLLKLEGLLHTPEKIQEAAHLATPPQIHEGWDEDGHSMRFVILDAAAAVHLKTKFDGRAFQPTLFVLSKAEKDLLATSISPTLGVDSTLPQFRIRETDVVYPMQDQYPVWYFFYGTLAEPDCLARLLDLPTDPILREATITGGILKIWAGKYKALVDGPPSACVHGWAYEVLSQKHEESLQIYETSRYEVVRCRILITGKGAVQGLTFRFRD</sequence>
<dbReference type="PANTHER" id="PTHR31544">
    <property type="entry name" value="AIG2-LIKE PROTEIN D"/>
    <property type="match status" value="1"/>
</dbReference>
<dbReference type="InterPro" id="IPR009288">
    <property type="entry name" value="AIG2-like_dom"/>
</dbReference>
<organism evidence="5 6">
    <name type="scientific">Emydomyces testavorans</name>
    <dbReference type="NCBI Taxonomy" id="2070801"/>
    <lineage>
        <taxon>Eukaryota</taxon>
        <taxon>Fungi</taxon>
        <taxon>Dikarya</taxon>
        <taxon>Ascomycota</taxon>
        <taxon>Pezizomycotina</taxon>
        <taxon>Eurotiomycetes</taxon>
        <taxon>Eurotiomycetidae</taxon>
        <taxon>Onygenales</taxon>
        <taxon>Nannizziopsiaceae</taxon>
        <taxon>Emydomyces</taxon>
    </lineage>
</organism>
<dbReference type="InterPro" id="IPR045038">
    <property type="entry name" value="AIG2-like"/>
</dbReference>
<gene>
    <name evidence="5" type="ORF">PRK78_002579</name>
</gene>
<protein>
    <recommendedName>
        <fullName evidence="3">Putative gamma-glutamylcyclotransferase</fullName>
    </recommendedName>
</protein>
<dbReference type="Proteomes" id="UP001219355">
    <property type="component" value="Chromosome 2"/>
</dbReference>
<name>A0AAF0IJS9_9EURO</name>
<feature type="domain" description="Gamma-glutamylcyclotransferase AIG2-like" evidence="4">
    <location>
        <begin position="221"/>
        <end position="315"/>
    </location>
</feature>
<dbReference type="PANTHER" id="PTHR31544:SF4">
    <property type="entry name" value="GAMMA-GLUTAMYLCYCLOTRANSFERASE-RELATED"/>
    <property type="match status" value="1"/>
</dbReference>
<evidence type="ECO:0000313" key="5">
    <source>
        <dbReference type="EMBL" id="WEW57119.1"/>
    </source>
</evidence>